<dbReference type="InterPro" id="IPR007180">
    <property type="entry name" value="DUF382"/>
</dbReference>
<feature type="compositionally biased region" description="Basic and acidic residues" evidence="1">
    <location>
        <begin position="535"/>
        <end position="574"/>
    </location>
</feature>
<dbReference type="AlphaFoldDB" id="A0A4T0IDU5"/>
<name>A0A4T0IDU5_WALIC</name>
<organism evidence="3 4">
    <name type="scientific">Wallemia ichthyophaga</name>
    <dbReference type="NCBI Taxonomy" id="245174"/>
    <lineage>
        <taxon>Eukaryota</taxon>
        <taxon>Fungi</taxon>
        <taxon>Dikarya</taxon>
        <taxon>Basidiomycota</taxon>
        <taxon>Wallemiomycotina</taxon>
        <taxon>Wallemiomycetes</taxon>
        <taxon>Wallemiales</taxon>
        <taxon>Wallemiaceae</taxon>
        <taxon>Wallemia</taxon>
    </lineage>
</organism>
<feature type="compositionally biased region" description="Basic and acidic residues" evidence="1">
    <location>
        <begin position="446"/>
        <end position="458"/>
    </location>
</feature>
<dbReference type="InterPro" id="IPR052584">
    <property type="entry name" value="U2_snRNP_Complex_Component"/>
</dbReference>
<comment type="caution">
    <text evidence="3">The sequence shown here is derived from an EMBL/GenBank/DDBJ whole genome shotgun (WGS) entry which is preliminary data.</text>
</comment>
<protein>
    <recommendedName>
        <fullName evidence="2">PSP proline-rich domain-containing protein</fullName>
    </recommendedName>
</protein>
<dbReference type="Pfam" id="PF04037">
    <property type="entry name" value="DUF382"/>
    <property type="match status" value="1"/>
</dbReference>
<reference evidence="3 4" key="1">
    <citation type="submission" date="2019-03" db="EMBL/GenBank/DDBJ databases">
        <title>Sequencing 23 genomes of Wallemia ichthyophaga.</title>
        <authorList>
            <person name="Gostincar C."/>
        </authorList>
    </citation>
    <scope>NUCLEOTIDE SEQUENCE [LARGE SCALE GENOMIC DNA]</scope>
    <source>
        <strain evidence="3 4">EXF-8621</strain>
    </source>
</reference>
<dbReference type="Proteomes" id="UP000306954">
    <property type="component" value="Unassembled WGS sequence"/>
</dbReference>
<feature type="region of interest" description="Disordered" evidence="1">
    <location>
        <begin position="519"/>
        <end position="574"/>
    </location>
</feature>
<dbReference type="PANTHER" id="PTHR12785:SF6">
    <property type="entry name" value="SPLICING FACTOR 3B SUBUNIT 2"/>
    <property type="match status" value="1"/>
</dbReference>
<feature type="region of interest" description="Disordered" evidence="1">
    <location>
        <begin position="1"/>
        <end position="131"/>
    </location>
</feature>
<dbReference type="SMART" id="SM00581">
    <property type="entry name" value="PSP"/>
    <property type="match status" value="1"/>
</dbReference>
<dbReference type="PANTHER" id="PTHR12785">
    <property type="entry name" value="SPLICING FACTOR 3B"/>
    <property type="match status" value="1"/>
</dbReference>
<gene>
    <name evidence="3" type="ORF">E3P90_00964</name>
</gene>
<accession>A0A4T0IDU5</accession>
<evidence type="ECO:0000259" key="2">
    <source>
        <dbReference type="SMART" id="SM00581"/>
    </source>
</evidence>
<feature type="domain" description="PSP proline-rich" evidence="2">
    <location>
        <begin position="277"/>
        <end position="330"/>
    </location>
</feature>
<evidence type="ECO:0000313" key="4">
    <source>
        <dbReference type="Proteomes" id="UP000306954"/>
    </source>
</evidence>
<dbReference type="EMBL" id="SPOF01000008">
    <property type="protein sequence ID" value="TIB15039.1"/>
    <property type="molecule type" value="Genomic_DNA"/>
</dbReference>
<feature type="compositionally biased region" description="Low complexity" evidence="1">
    <location>
        <begin position="52"/>
        <end position="62"/>
    </location>
</feature>
<evidence type="ECO:0000313" key="3">
    <source>
        <dbReference type="EMBL" id="TIB15039.1"/>
    </source>
</evidence>
<feature type="compositionally biased region" description="Acidic residues" evidence="1">
    <location>
        <begin position="70"/>
        <end position="81"/>
    </location>
</feature>
<evidence type="ECO:0000256" key="1">
    <source>
        <dbReference type="SAM" id="MobiDB-lite"/>
    </source>
</evidence>
<feature type="compositionally biased region" description="Acidic residues" evidence="1">
    <location>
        <begin position="381"/>
        <end position="420"/>
    </location>
</feature>
<dbReference type="Pfam" id="PF04046">
    <property type="entry name" value="PSP"/>
    <property type="match status" value="1"/>
</dbReference>
<proteinExistence type="predicted"/>
<dbReference type="InterPro" id="IPR006568">
    <property type="entry name" value="PSP_pro-rich"/>
</dbReference>
<feature type="region of interest" description="Disordered" evidence="1">
    <location>
        <begin position="379"/>
        <end position="458"/>
    </location>
</feature>
<sequence>MSSAVENKKKSQLSKNQLKRLKKKSQLSKNQLKRLKKKSKSGEEPVAHDAVAEPAAESAESAEQPHPQDAQEESIDTENIPEEYKQIFLKFQPQEDTQPEEAAKNEWLYSDDDDDEDLKKEEEHLSKKKQRRINRLSVAELKSLVSKPEIVEAVDTTSRDPRLLIHLKSYKNTIPVPSHWAQKRGFLEGKKGIEKPAFQLPSYIADTGIGVQQDAVKEREAEMSLKQKTRQRVQPRMGKMDIDYQKLHEAFFKFQTKPPMSDYGETYYEGKEFETYVKERKPGEISTELKEALSIPPLAPPPWLIAMQRYGPPPSYPNLKIPGLNYPIPEGAQWGFHPGGWGKPPTDEYNRPLYGDVFGVIPKFNPDSVDNIDKSLWGEILSEEEQSSSDEESDEDEDEEDEEQEQDQIQPDEDGEEMDGMETPSGMASVATTAPGAGLETPAFTDLRKGARGDDTPRELYQVLPERQAAVDGLMGSERVYDMPTLGKESSKKRKSGDVQLAIDPEELAKMSDEQIKQAYEEQSRSSGNRVHVPGADRAEDFTDILQEGHGKRQKKDERRRADKEDNRKDKFKF</sequence>
<feature type="compositionally biased region" description="Basic and acidic residues" evidence="1">
    <location>
        <begin position="40"/>
        <end position="51"/>
    </location>
</feature>
<feature type="region of interest" description="Disordered" evidence="1">
    <location>
        <begin position="472"/>
        <end position="500"/>
    </location>
</feature>
<feature type="compositionally biased region" description="Basic residues" evidence="1">
    <location>
        <begin position="17"/>
        <end position="39"/>
    </location>
</feature>
<dbReference type="GO" id="GO:0005634">
    <property type="term" value="C:nucleus"/>
    <property type="evidence" value="ECO:0007669"/>
    <property type="project" value="InterPro"/>
</dbReference>